<feature type="non-terminal residue" evidence="1">
    <location>
        <position position="60"/>
    </location>
</feature>
<protein>
    <submittedName>
        <fullName evidence="1">Uncharacterized protein</fullName>
    </submittedName>
</protein>
<proteinExistence type="predicted"/>
<reference evidence="1" key="1">
    <citation type="journal article" date="2012" name="PLoS ONE">
        <title>Gene sets for utilization of primary and secondary nutrition supplies in the distal gut of endangered iberian lynx.</title>
        <authorList>
            <person name="Alcaide M."/>
            <person name="Messina E."/>
            <person name="Richter M."/>
            <person name="Bargiela R."/>
            <person name="Peplies J."/>
            <person name="Huws S.A."/>
            <person name="Newbold C.J."/>
            <person name="Golyshin P.N."/>
            <person name="Simon M.A."/>
            <person name="Lopez G."/>
            <person name="Yakimov M.M."/>
            <person name="Ferrer M."/>
        </authorList>
    </citation>
    <scope>NUCLEOTIDE SEQUENCE</scope>
</reference>
<sequence length="60" mass="7048">MNILLTAINAKYIHSNLAVYSLRAYVPEYQEQIQIAEYTINQQADDILMDLYRRKPDVLC</sequence>
<evidence type="ECO:0000313" key="1">
    <source>
        <dbReference type="EMBL" id="EJW92600.1"/>
    </source>
</evidence>
<name>J9BYH4_9ZZZZ</name>
<comment type="caution">
    <text evidence="1">The sequence shown here is derived from an EMBL/GenBank/DDBJ whole genome shotgun (WGS) entry which is preliminary data.</text>
</comment>
<gene>
    <name evidence="1" type="ORF">EVA_19293</name>
</gene>
<organism evidence="1">
    <name type="scientific">gut metagenome</name>
    <dbReference type="NCBI Taxonomy" id="749906"/>
    <lineage>
        <taxon>unclassified sequences</taxon>
        <taxon>metagenomes</taxon>
        <taxon>organismal metagenomes</taxon>
    </lineage>
</organism>
<dbReference type="EMBL" id="AMCI01007446">
    <property type="protein sequence ID" value="EJW92600.1"/>
    <property type="molecule type" value="Genomic_DNA"/>
</dbReference>
<dbReference type="AlphaFoldDB" id="J9BYH4"/>
<accession>J9BYH4</accession>